<sequence length="170" mass="20046">MICEFCNIRNRVFYNKSKGYAKTCGDKSCMFKMRSRMQSTRDRSHENYSDRITKLHSTEAILKSVKSRGHETWTLLEDNLKIYLPYFVGMHNRVRDGKSPSIEWTRTIEGLKLFVEHIGEIPAHLSKPSVGRIRHEEGYIVGNVQWDEYSWNSVKRRGTRYVNETSTHRL</sequence>
<reference evidence="1 2" key="1">
    <citation type="submission" date="2020-01" db="EMBL/GenBank/DDBJ databases">
        <title>Patterns of diversity and host range of bacteriophage communities associated with bean-nodulatin bacteria.</title>
        <authorList>
            <person name="Vann Cauwenberghe J."/>
            <person name="Santamaria R.I."/>
            <person name="Bustos P."/>
            <person name="Juarez S."/>
            <person name="Gonzalez V."/>
        </authorList>
    </citation>
    <scope>NUCLEOTIDE SEQUENCE [LARGE SCALE GENOMIC DNA]</scope>
</reference>
<evidence type="ECO:0000313" key="1">
    <source>
        <dbReference type="EMBL" id="QIG71302.1"/>
    </source>
</evidence>
<gene>
    <name evidence="1" type="ORF">EVB93_195</name>
</gene>
<dbReference type="EMBL" id="MN988521">
    <property type="protein sequence ID" value="QIG71302.1"/>
    <property type="molecule type" value="Genomic_DNA"/>
</dbReference>
<evidence type="ECO:0000313" key="2">
    <source>
        <dbReference type="Proteomes" id="UP000629603"/>
    </source>
</evidence>
<dbReference type="Proteomes" id="UP000629603">
    <property type="component" value="Segment"/>
</dbReference>
<accession>A0A7S5R5D6</accession>
<protein>
    <submittedName>
        <fullName evidence="1">Uncharacterized protein</fullName>
    </submittedName>
</protein>
<proteinExistence type="predicted"/>
<name>A0A7S5R5D6_9CAUD</name>
<organism evidence="1 2">
    <name type="scientific">Rhizobium phage RHph_TM30</name>
    <dbReference type="NCBI Taxonomy" id="2509764"/>
    <lineage>
        <taxon>Viruses</taxon>
        <taxon>Duplodnaviria</taxon>
        <taxon>Heunggongvirae</taxon>
        <taxon>Uroviricota</taxon>
        <taxon>Caudoviricetes</taxon>
        <taxon>Kleczkowskaviridae</taxon>
        <taxon>Cuauhnahuacvirus</taxon>
        <taxon>Cuauhnahuacvirus TM30</taxon>
    </lineage>
</organism>
<keyword evidence="2" id="KW-1185">Reference proteome</keyword>